<dbReference type="InterPro" id="IPR036465">
    <property type="entry name" value="vWFA_dom_sf"/>
</dbReference>
<dbReference type="OrthoDB" id="10054666at2759"/>
<evidence type="ECO:0000256" key="5">
    <source>
        <dbReference type="ARBA" id="ARBA00022568"/>
    </source>
</evidence>
<evidence type="ECO:0000256" key="14">
    <source>
        <dbReference type="ARBA" id="ARBA00023180"/>
    </source>
</evidence>
<accession>E0VI01</accession>
<dbReference type="GO" id="GO:0005245">
    <property type="term" value="F:voltage-gated calcium channel activity"/>
    <property type="evidence" value="ECO:0007669"/>
    <property type="project" value="TreeGrafter"/>
</dbReference>
<evidence type="ECO:0000313" key="19">
    <source>
        <dbReference type="Proteomes" id="UP000009046"/>
    </source>
</evidence>
<dbReference type="Pfam" id="PF02743">
    <property type="entry name" value="dCache_1"/>
    <property type="match status" value="1"/>
</dbReference>
<reference evidence="17" key="1">
    <citation type="submission" date="2007-04" db="EMBL/GenBank/DDBJ databases">
        <title>Annotation of Pediculus humanus corporis strain USDA.</title>
        <authorList>
            <person name="Kirkness E."/>
            <person name="Hannick L."/>
            <person name="Hass B."/>
            <person name="Bruggner R."/>
            <person name="Lawson D."/>
            <person name="Bidwell S."/>
            <person name="Joardar V."/>
            <person name="Caler E."/>
            <person name="Walenz B."/>
            <person name="Inman J."/>
            <person name="Schobel S."/>
            <person name="Galinsky K."/>
            <person name="Amedeo P."/>
            <person name="Strausberg R."/>
        </authorList>
    </citation>
    <scope>NUCLEOTIDE SEQUENCE</scope>
    <source>
        <strain evidence="17">USDA</strain>
    </source>
</reference>
<dbReference type="GO" id="GO:0005891">
    <property type="term" value="C:voltage-gated calcium channel complex"/>
    <property type="evidence" value="ECO:0007669"/>
    <property type="project" value="TreeGrafter"/>
</dbReference>
<keyword evidence="8" id="KW-0732">Signal</keyword>
<protein>
    <submittedName>
        <fullName evidence="17 18">Calcium channel, putative</fullName>
    </submittedName>
</protein>
<evidence type="ECO:0000256" key="2">
    <source>
        <dbReference type="ARBA" id="ARBA00004651"/>
    </source>
</evidence>
<evidence type="ECO:0000256" key="8">
    <source>
        <dbReference type="ARBA" id="ARBA00022729"/>
    </source>
</evidence>
<dbReference type="InterPro" id="IPR051173">
    <property type="entry name" value="Ca_channel_alpha-2/delta"/>
</dbReference>
<dbReference type="Gene3D" id="3.30.450.20">
    <property type="entry name" value="PAS domain"/>
    <property type="match status" value="1"/>
</dbReference>
<dbReference type="InterPro" id="IPR013608">
    <property type="entry name" value="VWA_N"/>
</dbReference>
<reference evidence="17" key="2">
    <citation type="submission" date="2007-04" db="EMBL/GenBank/DDBJ databases">
        <title>The genome of the human body louse.</title>
        <authorList>
            <consortium name="The Human Body Louse Genome Consortium"/>
            <person name="Kirkness E."/>
            <person name="Walenz B."/>
            <person name="Hass B."/>
            <person name="Bruggner R."/>
            <person name="Strausberg R."/>
        </authorList>
    </citation>
    <scope>NUCLEOTIDE SEQUENCE</scope>
    <source>
        <strain evidence="17">USDA</strain>
    </source>
</reference>
<keyword evidence="15" id="KW-0407">Ion channel</keyword>
<dbReference type="KEGG" id="phu:Phum_PHUM218030"/>
<evidence type="ECO:0000256" key="10">
    <source>
        <dbReference type="ARBA" id="ARBA00022882"/>
    </source>
</evidence>
<evidence type="ECO:0000256" key="3">
    <source>
        <dbReference type="ARBA" id="ARBA00022448"/>
    </source>
</evidence>
<evidence type="ECO:0000256" key="7">
    <source>
        <dbReference type="ARBA" id="ARBA00022692"/>
    </source>
</evidence>
<dbReference type="PROSITE" id="PS50234">
    <property type="entry name" value="VWFA"/>
    <property type="match status" value="1"/>
</dbReference>
<dbReference type="Pfam" id="PF08399">
    <property type="entry name" value="VWA_N"/>
    <property type="match status" value="1"/>
</dbReference>
<dbReference type="AlphaFoldDB" id="E0VI01"/>
<dbReference type="EMBL" id="DS235174">
    <property type="protein sequence ID" value="EEB13007.1"/>
    <property type="molecule type" value="Genomic_DNA"/>
</dbReference>
<dbReference type="SUPFAM" id="SSF53300">
    <property type="entry name" value="vWA-like"/>
    <property type="match status" value="1"/>
</dbReference>
<reference evidence="18" key="3">
    <citation type="submission" date="2021-02" db="UniProtKB">
        <authorList>
            <consortium name="EnsemblMetazoa"/>
        </authorList>
    </citation>
    <scope>IDENTIFICATION</scope>
    <source>
        <strain evidence="18">USDA</strain>
    </source>
</reference>
<keyword evidence="7" id="KW-0812">Transmembrane</keyword>
<keyword evidence="12" id="KW-0406">Ion transport</keyword>
<evidence type="ECO:0000256" key="6">
    <source>
        <dbReference type="ARBA" id="ARBA00022673"/>
    </source>
</evidence>
<evidence type="ECO:0000256" key="1">
    <source>
        <dbReference type="ARBA" id="ARBA00004479"/>
    </source>
</evidence>
<keyword evidence="19" id="KW-1185">Reference proteome</keyword>
<keyword evidence="10" id="KW-0851">Voltage-gated channel</keyword>
<organism>
    <name type="scientific">Pediculus humanus subsp. corporis</name>
    <name type="common">Body louse</name>
    <dbReference type="NCBI Taxonomy" id="121224"/>
    <lineage>
        <taxon>Eukaryota</taxon>
        <taxon>Metazoa</taxon>
        <taxon>Ecdysozoa</taxon>
        <taxon>Arthropoda</taxon>
        <taxon>Hexapoda</taxon>
        <taxon>Insecta</taxon>
        <taxon>Pterygota</taxon>
        <taxon>Neoptera</taxon>
        <taxon>Paraneoptera</taxon>
        <taxon>Psocodea</taxon>
        <taxon>Troctomorpha</taxon>
        <taxon>Phthiraptera</taxon>
        <taxon>Anoplura</taxon>
        <taxon>Pediculidae</taxon>
        <taxon>Pediculus</taxon>
    </lineage>
</organism>
<keyword evidence="3" id="KW-0813">Transport</keyword>
<dbReference type="RefSeq" id="XP_002425745.1">
    <property type="nucleotide sequence ID" value="XM_002425700.1"/>
</dbReference>
<dbReference type="InParanoid" id="E0VI01"/>
<evidence type="ECO:0000256" key="4">
    <source>
        <dbReference type="ARBA" id="ARBA00022475"/>
    </source>
</evidence>
<keyword evidence="4" id="KW-1003">Cell membrane</keyword>
<name>E0VI01_PEDHC</name>
<proteinExistence type="predicted"/>
<dbReference type="Pfam" id="PF00092">
    <property type="entry name" value="VWA"/>
    <property type="match status" value="1"/>
</dbReference>
<evidence type="ECO:0000313" key="17">
    <source>
        <dbReference type="EMBL" id="EEB13007.1"/>
    </source>
</evidence>
<dbReference type="CTD" id="8237628"/>
<evidence type="ECO:0000256" key="12">
    <source>
        <dbReference type="ARBA" id="ARBA00023065"/>
    </source>
</evidence>
<evidence type="ECO:0000256" key="9">
    <source>
        <dbReference type="ARBA" id="ARBA00022837"/>
    </source>
</evidence>
<dbReference type="HOGENOM" id="CLU_004660_3_0_1"/>
<dbReference type="eggNOG" id="KOG2353">
    <property type="taxonomic scope" value="Eukaryota"/>
</dbReference>
<dbReference type="InterPro" id="IPR002035">
    <property type="entry name" value="VWF_A"/>
</dbReference>
<dbReference type="SMART" id="SM00327">
    <property type="entry name" value="VWA"/>
    <property type="match status" value="1"/>
</dbReference>
<keyword evidence="14" id="KW-0325">Glycoprotein</keyword>
<keyword evidence="13" id="KW-0472">Membrane</keyword>
<keyword evidence="11" id="KW-1133">Transmembrane helix</keyword>
<dbReference type="STRING" id="121224.E0VI01"/>
<dbReference type="EMBL" id="AAZO01002514">
    <property type="status" value="NOT_ANNOTATED_CDS"/>
    <property type="molecule type" value="Genomic_DNA"/>
</dbReference>
<dbReference type="PANTHER" id="PTHR10166:SF37">
    <property type="entry name" value="STOLID, ISOFORM H"/>
    <property type="match status" value="1"/>
</dbReference>
<keyword evidence="5" id="KW-0109">Calcium transport</keyword>
<gene>
    <name evidence="18" type="primary">8237628</name>
    <name evidence="17" type="ORF">Phum_PHUM218030</name>
</gene>
<feature type="domain" description="VWFA" evidence="16">
    <location>
        <begin position="191"/>
        <end position="370"/>
    </location>
</feature>
<dbReference type="VEuPathDB" id="VectorBase:PHUM218030"/>
<dbReference type="FunCoup" id="E0VI01">
    <property type="interactions" value="60"/>
</dbReference>
<evidence type="ECO:0000256" key="15">
    <source>
        <dbReference type="ARBA" id="ARBA00023303"/>
    </source>
</evidence>
<dbReference type="OMA" id="KEPLLQX"/>
<keyword evidence="9" id="KW-0106">Calcium</keyword>
<dbReference type="Proteomes" id="UP000009046">
    <property type="component" value="Unassembled WGS sequence"/>
</dbReference>
<sequence length="652" mass="74662">MSEVQRKYHEADVEVAKKDGLILIREMAAEVKNMMDIKMNAVMRIMDSAEQAALSQKFDPGPSNKYTQRYNVQNGKNVDGSRNMFLKSDERFDHLPVNANFSSIFLSPGVKETDPDVQMGIRWSEYLDLLFVNNYEMDPSLSWQYFGSSSGFLRRYPAIKWPPNEGLLEKYQFHDFRTSSWYIDAATSSKDIVILVDSSSSMGGKKKGIAKAIVNIILDTLGNNDFVNIYRFSESATEIVPCFKDVLVQATAENIRELRIAFDFVKYEGSANFTSALVTGFEILHRYNRTGQGCQCNQAIMLITDGPSSSYKEIFKQYNWPHMPVRMFTYLVGKDGSNQEDMNWMACANKGYFAKVQNSEDAQEKVLQYIAVLARPMVLYQHDHPVQWTPVYAGNKFFNSRSTVSEDDNLMTSVSTPIFDRRNYSEKTAKLLGVVGTDVPISQIKKLVPSYKLGVNGYSFIVDNNGHILYHPDLRPLFQEALKPNYNSVDLAQVELVDGESGAPMKNHTLLLDLRHEMIDQKEGETELSVIIHYDNMKRVMSRRHRYFYNAIDGTPFSLGIAIPEGYGMYEVLGEQEIKHSPVNVLNYFQGSNWKIHPDWIYCEYNYPSDFVFESAEEKLLHFLERTHKPGWKWMSLRPRSPVKEPGYDCGA</sequence>
<dbReference type="FunFam" id="3.40.50.410:FF:000007">
    <property type="entry name" value="Calcium voltage-gated channel auxiliary subunit alpha2delta 3"/>
    <property type="match status" value="1"/>
</dbReference>
<dbReference type="EnsemblMetazoa" id="PHUM218030-RA">
    <property type="protein sequence ID" value="PHUM218030-PA"/>
    <property type="gene ID" value="PHUM218030"/>
</dbReference>
<evidence type="ECO:0000256" key="11">
    <source>
        <dbReference type="ARBA" id="ARBA00022989"/>
    </source>
</evidence>
<keyword evidence="6" id="KW-0107">Calcium channel</keyword>
<evidence type="ECO:0000256" key="13">
    <source>
        <dbReference type="ARBA" id="ARBA00023136"/>
    </source>
</evidence>
<dbReference type="FunFam" id="3.30.450.20:FF:000057">
    <property type="entry name" value="Voltage-dependent calcium channel subunit alpha-2/delta-4"/>
    <property type="match status" value="1"/>
</dbReference>
<evidence type="ECO:0000313" key="18">
    <source>
        <dbReference type="EnsemblMetazoa" id="PHUM218030-PA"/>
    </source>
</evidence>
<dbReference type="CDD" id="cd12912">
    <property type="entry name" value="PDC2_MCP_like"/>
    <property type="match status" value="1"/>
</dbReference>
<dbReference type="PANTHER" id="PTHR10166">
    <property type="entry name" value="VOLTAGE-DEPENDENT CALCIUM CHANNEL SUBUNIT ALPHA-2/DELTA-RELATED"/>
    <property type="match status" value="1"/>
</dbReference>
<evidence type="ECO:0000259" key="16">
    <source>
        <dbReference type="PROSITE" id="PS50234"/>
    </source>
</evidence>
<dbReference type="InterPro" id="IPR033479">
    <property type="entry name" value="dCache_1"/>
</dbReference>
<dbReference type="GeneID" id="8237628"/>
<dbReference type="Gene3D" id="3.40.50.410">
    <property type="entry name" value="von Willebrand factor, type A domain"/>
    <property type="match status" value="1"/>
</dbReference>
<comment type="subcellular location">
    <subcellularLocation>
        <location evidence="2">Cell membrane</location>
        <topology evidence="2">Multi-pass membrane protein</topology>
    </subcellularLocation>
    <subcellularLocation>
        <location evidence="1">Membrane</location>
        <topology evidence="1">Single-pass type I membrane protein</topology>
    </subcellularLocation>
</comment>